<dbReference type="Gene3D" id="1.20.1070.10">
    <property type="entry name" value="Rhodopsin 7-helix transmembrane proteins"/>
    <property type="match status" value="1"/>
</dbReference>
<evidence type="ECO:0000256" key="3">
    <source>
        <dbReference type="ARBA" id="ARBA00022692"/>
    </source>
</evidence>
<dbReference type="GO" id="GO:0043410">
    <property type="term" value="P:positive regulation of MAPK cascade"/>
    <property type="evidence" value="ECO:0007669"/>
    <property type="project" value="TreeGrafter"/>
</dbReference>
<feature type="transmembrane region" description="Helical" evidence="11">
    <location>
        <begin position="135"/>
        <end position="161"/>
    </location>
</feature>
<feature type="transmembrane region" description="Helical" evidence="11">
    <location>
        <begin position="233"/>
        <end position="256"/>
    </location>
</feature>
<dbReference type="InterPro" id="IPR000276">
    <property type="entry name" value="GPCR_Rhodpsn"/>
</dbReference>
<evidence type="ECO:0000256" key="5">
    <source>
        <dbReference type="ARBA" id="ARBA00023040"/>
    </source>
</evidence>
<dbReference type="Proteomes" id="UP000261520">
    <property type="component" value="Unplaced"/>
</dbReference>
<dbReference type="SUPFAM" id="SSF81321">
    <property type="entry name" value="Family A G protein-coupled receptor-like"/>
    <property type="match status" value="1"/>
</dbReference>
<dbReference type="AlphaFoldDB" id="A0A3B3ZLM4"/>
<dbReference type="PROSITE" id="PS00237">
    <property type="entry name" value="G_PROTEIN_RECEP_F1_1"/>
    <property type="match status" value="1"/>
</dbReference>
<dbReference type="Ensembl" id="ENSPMGT00000005880.1">
    <property type="protein sequence ID" value="ENSPMGP00000005542.1"/>
    <property type="gene ID" value="ENSPMGG00000004648.1"/>
</dbReference>
<reference evidence="13" key="2">
    <citation type="submission" date="2025-09" db="UniProtKB">
        <authorList>
            <consortium name="Ensembl"/>
        </authorList>
    </citation>
    <scope>IDENTIFICATION</scope>
</reference>
<evidence type="ECO:0000256" key="6">
    <source>
        <dbReference type="ARBA" id="ARBA00023136"/>
    </source>
</evidence>
<keyword evidence="3 10" id="KW-0812">Transmembrane</keyword>
<keyword evidence="4 11" id="KW-1133">Transmembrane helix</keyword>
<dbReference type="GO" id="GO:0071880">
    <property type="term" value="P:adenylate cyclase-activating adrenergic receptor signaling pathway"/>
    <property type="evidence" value="ECO:0007669"/>
    <property type="project" value="TreeGrafter"/>
</dbReference>
<dbReference type="GO" id="GO:0005886">
    <property type="term" value="C:plasma membrane"/>
    <property type="evidence" value="ECO:0007669"/>
    <property type="project" value="UniProtKB-SubCell"/>
</dbReference>
<organism evidence="13 14">
    <name type="scientific">Periophthalmus magnuspinnatus</name>
    <dbReference type="NCBI Taxonomy" id="409849"/>
    <lineage>
        <taxon>Eukaryota</taxon>
        <taxon>Metazoa</taxon>
        <taxon>Chordata</taxon>
        <taxon>Craniata</taxon>
        <taxon>Vertebrata</taxon>
        <taxon>Euteleostomi</taxon>
        <taxon>Actinopterygii</taxon>
        <taxon>Neopterygii</taxon>
        <taxon>Teleostei</taxon>
        <taxon>Neoteleostei</taxon>
        <taxon>Acanthomorphata</taxon>
        <taxon>Gobiaria</taxon>
        <taxon>Gobiiformes</taxon>
        <taxon>Gobioidei</taxon>
        <taxon>Gobiidae</taxon>
        <taxon>Oxudercinae</taxon>
        <taxon>Periophthalmus</taxon>
    </lineage>
</organism>
<keyword evidence="2" id="KW-1003">Cell membrane</keyword>
<dbReference type="STRING" id="409849.ENSPMGP00000005542"/>
<evidence type="ECO:0000256" key="4">
    <source>
        <dbReference type="ARBA" id="ARBA00022989"/>
    </source>
</evidence>
<keyword evidence="7" id="KW-1015">Disulfide bond</keyword>
<accession>A0A3B3ZLM4</accession>
<dbReference type="Pfam" id="PF00001">
    <property type="entry name" value="7tm_1"/>
    <property type="match status" value="1"/>
</dbReference>
<dbReference type="InterPro" id="IPR017452">
    <property type="entry name" value="GPCR_Rhodpsn_7TM"/>
</dbReference>
<keyword evidence="8 10" id="KW-0675">Receptor</keyword>
<feature type="transmembrane region" description="Helical" evidence="11">
    <location>
        <begin position="100"/>
        <end position="123"/>
    </location>
</feature>
<dbReference type="SMART" id="SM01381">
    <property type="entry name" value="7TM_GPCR_Srsx"/>
    <property type="match status" value="1"/>
</dbReference>
<dbReference type="PANTHER" id="PTHR24248">
    <property type="entry name" value="ADRENERGIC RECEPTOR-RELATED G-PROTEIN COUPLED RECEPTOR"/>
    <property type="match status" value="1"/>
</dbReference>
<comment type="similarity">
    <text evidence="10">Belongs to the G-protein coupled receptor 1 family.</text>
</comment>
<evidence type="ECO:0000256" key="11">
    <source>
        <dbReference type="SAM" id="Phobius"/>
    </source>
</evidence>
<feature type="domain" description="G-protein coupled receptors family 1 profile" evidence="12">
    <location>
        <begin position="40"/>
        <end position="284"/>
    </location>
</feature>
<dbReference type="PANTHER" id="PTHR24248:SF199">
    <property type="entry name" value="IP13425P-RELATED"/>
    <property type="match status" value="1"/>
</dbReference>
<dbReference type="GO" id="GO:0004930">
    <property type="term" value="F:G protein-coupled receptor activity"/>
    <property type="evidence" value="ECO:0007669"/>
    <property type="project" value="UniProtKB-KW"/>
</dbReference>
<comment type="subcellular location">
    <subcellularLocation>
        <location evidence="1">Cell membrane</location>
        <topology evidence="1">Multi-pass membrane protein</topology>
    </subcellularLocation>
</comment>
<dbReference type="PRINTS" id="PR00237">
    <property type="entry name" value="GPCRRHODOPSN"/>
</dbReference>
<evidence type="ECO:0000256" key="7">
    <source>
        <dbReference type="ARBA" id="ARBA00023157"/>
    </source>
</evidence>
<keyword evidence="5 10" id="KW-0297">G-protein coupled receptor</keyword>
<feature type="transmembrane region" description="Helical" evidence="11">
    <location>
        <begin position="21"/>
        <end position="51"/>
    </location>
</feature>
<evidence type="ECO:0000259" key="12">
    <source>
        <dbReference type="PROSITE" id="PS50262"/>
    </source>
</evidence>
<evidence type="ECO:0000256" key="1">
    <source>
        <dbReference type="ARBA" id="ARBA00004651"/>
    </source>
</evidence>
<sequence>MDSALSAISTNNTCADSLITFSHYIVCVVLGIIATVTMCGNLLVITAIIYFQQLHTPTNYLVLSLGVSDLLVGVVVLPFSIFLFLNPCWHLQGILCKIRGVFDILLCSSSIFNLCFISIDRYYVVCQPLSYRSRINVHVIIVMILVTWTLSSFSGVIITVWGRKRGNSERCVFFQNVSTAVVGAVFSFYIPAVILIGIYAKIFLVAHRQARRIQAAKSRATNSKMERKATRTLAIVMGVFLLCWAPFFSCITSLPFNNYVIPLTVVETFKWFGWSNSMLNPFIYAFFYSWFRSAFKIILSGKIFHKNFTTIRHPPEK</sequence>
<keyword evidence="6 11" id="KW-0472">Membrane</keyword>
<dbReference type="PROSITE" id="PS50262">
    <property type="entry name" value="G_PROTEIN_RECEP_F1_2"/>
    <property type="match status" value="1"/>
</dbReference>
<name>A0A3B3ZLM4_9GOBI</name>
<evidence type="ECO:0000256" key="10">
    <source>
        <dbReference type="RuleBase" id="RU000688"/>
    </source>
</evidence>
<keyword evidence="9 10" id="KW-0807">Transducer</keyword>
<evidence type="ECO:0000256" key="9">
    <source>
        <dbReference type="ARBA" id="ARBA00023224"/>
    </source>
</evidence>
<reference evidence="13" key="1">
    <citation type="submission" date="2025-08" db="UniProtKB">
        <authorList>
            <consortium name="Ensembl"/>
        </authorList>
    </citation>
    <scope>IDENTIFICATION</scope>
</reference>
<feature type="transmembrane region" description="Helical" evidence="11">
    <location>
        <begin position="271"/>
        <end position="291"/>
    </location>
</feature>
<feature type="transmembrane region" description="Helical" evidence="11">
    <location>
        <begin position="181"/>
        <end position="204"/>
    </location>
</feature>
<feature type="transmembrane region" description="Helical" evidence="11">
    <location>
        <begin position="60"/>
        <end position="85"/>
    </location>
</feature>
<keyword evidence="14" id="KW-1185">Reference proteome</keyword>
<evidence type="ECO:0000313" key="13">
    <source>
        <dbReference type="Ensembl" id="ENSPMGP00000005542.1"/>
    </source>
</evidence>
<evidence type="ECO:0000256" key="2">
    <source>
        <dbReference type="ARBA" id="ARBA00022475"/>
    </source>
</evidence>
<evidence type="ECO:0000313" key="14">
    <source>
        <dbReference type="Proteomes" id="UP000261520"/>
    </source>
</evidence>
<evidence type="ECO:0000256" key="8">
    <source>
        <dbReference type="ARBA" id="ARBA00023170"/>
    </source>
</evidence>
<proteinExistence type="inferred from homology"/>
<protein>
    <recommendedName>
        <fullName evidence="12">G-protein coupled receptors family 1 profile domain-containing protein</fullName>
    </recommendedName>
</protein>